<name>A0ABV4I7N6_9ACTN</name>
<evidence type="ECO:0000256" key="1">
    <source>
        <dbReference type="SAM" id="Phobius"/>
    </source>
</evidence>
<dbReference type="EMBL" id="JBGGTQ010000006">
    <property type="protein sequence ID" value="MEZ0493271.1"/>
    <property type="molecule type" value="Genomic_DNA"/>
</dbReference>
<evidence type="ECO:0000313" key="3">
    <source>
        <dbReference type="Proteomes" id="UP001566476"/>
    </source>
</evidence>
<organism evidence="2 3">
    <name type="scientific">Kineococcus mangrovi</name>
    <dbReference type="NCBI Taxonomy" id="1660183"/>
    <lineage>
        <taxon>Bacteria</taxon>
        <taxon>Bacillati</taxon>
        <taxon>Actinomycetota</taxon>
        <taxon>Actinomycetes</taxon>
        <taxon>Kineosporiales</taxon>
        <taxon>Kineosporiaceae</taxon>
        <taxon>Kineococcus</taxon>
    </lineage>
</organism>
<reference evidence="2 3" key="1">
    <citation type="submission" date="2024-07" db="EMBL/GenBank/DDBJ databases">
        <authorList>
            <person name="Thanompreechachai J."/>
            <person name="Duangmal K."/>
        </authorList>
    </citation>
    <scope>NUCLEOTIDE SEQUENCE [LARGE SCALE GENOMIC DNA]</scope>
    <source>
        <strain evidence="2 3">TBRC 1896</strain>
    </source>
</reference>
<keyword evidence="1" id="KW-1133">Transmembrane helix</keyword>
<keyword evidence="3" id="KW-1185">Reference proteome</keyword>
<accession>A0ABV4I7N6</accession>
<keyword evidence="1" id="KW-0472">Membrane</keyword>
<dbReference type="Proteomes" id="UP001566476">
    <property type="component" value="Unassembled WGS sequence"/>
</dbReference>
<protein>
    <recommendedName>
        <fullName evidence="4">PH (Pleckstrin Homology) domain-containing protein</fullName>
    </recommendedName>
</protein>
<proteinExistence type="predicted"/>
<sequence length="197" mass="21724">MLKVGRHRAGQDARVLRNRTNQISGWLGWVLLTVVWCLSDPMGFVYLGEDPWATRSFGTLVTAVIGLGSFLFVLLFAVPYVRLAPGGITVQNFLTRWVIPQAQVAGVEQGTTYPRVTLHDGRRVCLYAAERSRWMDLRGLSVVTDQDLVQPGVEAGTGEGAVARRWVMPGELKIVGAFWVLLLLGGSLFGSFSSYLR</sequence>
<keyword evidence="1" id="KW-0812">Transmembrane</keyword>
<feature type="transmembrane region" description="Helical" evidence="1">
    <location>
        <begin position="26"/>
        <end position="48"/>
    </location>
</feature>
<gene>
    <name evidence="2" type="ORF">AB2L28_13605</name>
</gene>
<evidence type="ECO:0008006" key="4">
    <source>
        <dbReference type="Google" id="ProtNLM"/>
    </source>
</evidence>
<feature type="transmembrane region" description="Helical" evidence="1">
    <location>
        <begin position="174"/>
        <end position="196"/>
    </location>
</feature>
<evidence type="ECO:0000313" key="2">
    <source>
        <dbReference type="EMBL" id="MEZ0493271.1"/>
    </source>
</evidence>
<dbReference type="RefSeq" id="WP_370719519.1">
    <property type="nucleotide sequence ID" value="NZ_JBGGTQ010000006.1"/>
</dbReference>
<feature type="transmembrane region" description="Helical" evidence="1">
    <location>
        <begin position="60"/>
        <end position="81"/>
    </location>
</feature>
<comment type="caution">
    <text evidence="2">The sequence shown here is derived from an EMBL/GenBank/DDBJ whole genome shotgun (WGS) entry which is preliminary data.</text>
</comment>